<accession>A0A9P4WW28</accession>
<keyword evidence="1" id="KW-0732">Signal</keyword>
<dbReference type="Proteomes" id="UP000758155">
    <property type="component" value="Unassembled WGS sequence"/>
</dbReference>
<dbReference type="AlphaFoldDB" id="A0A9P4WW28"/>
<keyword evidence="3" id="KW-1185">Reference proteome</keyword>
<proteinExistence type="predicted"/>
<sequence length="169" mass="18343">MKSTAVLSTLLGSGALAFLGLSTDFKEEHLRRGLDIIKRDFELSALINDLCDFYLCNGDNHNLNKDVFMNLKDKAMPIGNGQYNVKAVTAHFADQYQNSRAKKHYLYFFSPLAALVIGATYFSPGFFPNGSIGAGGVANEASIASFLGASFNDDGSFKAYVPEQIPPQG</sequence>
<name>A0A9P4WW28_9PLEO</name>
<dbReference type="EMBL" id="SWKV01000011">
    <property type="protein sequence ID" value="KAF3043731.1"/>
    <property type="molecule type" value="Genomic_DNA"/>
</dbReference>
<dbReference type="InterPro" id="IPR036851">
    <property type="entry name" value="Chloroperoxidase-like_sf"/>
</dbReference>
<evidence type="ECO:0000256" key="1">
    <source>
        <dbReference type="SAM" id="SignalP"/>
    </source>
</evidence>
<protein>
    <submittedName>
        <fullName evidence="2">Uncharacterized protein</fullName>
    </submittedName>
</protein>
<evidence type="ECO:0000313" key="2">
    <source>
        <dbReference type="EMBL" id="KAF3043731.1"/>
    </source>
</evidence>
<dbReference type="OrthoDB" id="407298at2759"/>
<dbReference type="GO" id="GO:0004601">
    <property type="term" value="F:peroxidase activity"/>
    <property type="evidence" value="ECO:0007669"/>
    <property type="project" value="InterPro"/>
</dbReference>
<dbReference type="Gene3D" id="1.10.489.10">
    <property type="entry name" value="Chloroperoxidase-like"/>
    <property type="match status" value="1"/>
</dbReference>
<feature type="chain" id="PRO_5040465883" evidence="1">
    <location>
        <begin position="18"/>
        <end position="169"/>
    </location>
</feature>
<gene>
    <name evidence="2" type="ORF">E8E12_009029</name>
</gene>
<reference evidence="2" key="1">
    <citation type="submission" date="2019-04" db="EMBL/GenBank/DDBJ databases">
        <title>Sequencing of skin fungus with MAO and IRED activity.</title>
        <authorList>
            <person name="Marsaioli A.J."/>
            <person name="Bonatto J.M.C."/>
            <person name="Reis Junior O."/>
        </authorList>
    </citation>
    <scope>NUCLEOTIDE SEQUENCE</scope>
    <source>
        <strain evidence="2">28M1</strain>
    </source>
</reference>
<feature type="signal peptide" evidence="1">
    <location>
        <begin position="1"/>
        <end position="17"/>
    </location>
</feature>
<evidence type="ECO:0000313" key="3">
    <source>
        <dbReference type="Proteomes" id="UP000758155"/>
    </source>
</evidence>
<comment type="caution">
    <text evidence="2">The sequence shown here is derived from an EMBL/GenBank/DDBJ whole genome shotgun (WGS) entry which is preliminary data.</text>
</comment>
<organism evidence="2 3">
    <name type="scientific">Didymella heteroderae</name>
    <dbReference type="NCBI Taxonomy" id="1769908"/>
    <lineage>
        <taxon>Eukaryota</taxon>
        <taxon>Fungi</taxon>
        <taxon>Dikarya</taxon>
        <taxon>Ascomycota</taxon>
        <taxon>Pezizomycotina</taxon>
        <taxon>Dothideomycetes</taxon>
        <taxon>Pleosporomycetidae</taxon>
        <taxon>Pleosporales</taxon>
        <taxon>Pleosporineae</taxon>
        <taxon>Didymellaceae</taxon>
        <taxon>Didymella</taxon>
    </lineage>
</organism>